<protein>
    <submittedName>
        <fullName evidence="7">Heat-labile enterotoxin, A chain</fullName>
    </submittedName>
</protein>
<keyword evidence="2 6" id="KW-0732">Signal</keyword>
<feature type="compositionally biased region" description="Basic and acidic residues" evidence="5">
    <location>
        <begin position="427"/>
        <end position="441"/>
    </location>
</feature>
<keyword evidence="4" id="KW-1015">Disulfide bond</keyword>
<reference evidence="7 8" key="1">
    <citation type="journal article" date="2016" name="Genome Biol. Evol.">
        <title>Divergent and convergent evolution of fungal pathogenicity.</title>
        <authorList>
            <person name="Shang Y."/>
            <person name="Xiao G."/>
            <person name="Zheng P."/>
            <person name="Cen K."/>
            <person name="Zhan S."/>
            <person name="Wang C."/>
        </authorList>
    </citation>
    <scope>NUCLEOTIDE SEQUENCE [LARGE SCALE GENOMIC DNA]</scope>
    <source>
        <strain evidence="7 8">RCEF 2490</strain>
    </source>
</reference>
<dbReference type="AlphaFoldDB" id="A0A166UUP2"/>
<dbReference type="OrthoDB" id="4865886at2759"/>
<feature type="signal peptide" evidence="6">
    <location>
        <begin position="1"/>
        <end position="19"/>
    </location>
</feature>
<evidence type="ECO:0000256" key="2">
    <source>
        <dbReference type="ARBA" id="ARBA00022729"/>
    </source>
</evidence>
<dbReference type="STRING" id="1081109.A0A166UUP2"/>
<keyword evidence="8" id="KW-1185">Reference proteome</keyword>
<keyword evidence="3" id="KW-0843">Virulence</keyword>
<evidence type="ECO:0000256" key="6">
    <source>
        <dbReference type="SAM" id="SignalP"/>
    </source>
</evidence>
<dbReference type="GO" id="GO:0090729">
    <property type="term" value="F:toxin activity"/>
    <property type="evidence" value="ECO:0007669"/>
    <property type="project" value="UniProtKB-KW"/>
</dbReference>
<dbReference type="Pfam" id="PF01375">
    <property type="entry name" value="Enterotoxin_a"/>
    <property type="match status" value="1"/>
</dbReference>
<organism evidence="7 8">
    <name type="scientific">Moelleriella libera RCEF 2490</name>
    <dbReference type="NCBI Taxonomy" id="1081109"/>
    <lineage>
        <taxon>Eukaryota</taxon>
        <taxon>Fungi</taxon>
        <taxon>Dikarya</taxon>
        <taxon>Ascomycota</taxon>
        <taxon>Pezizomycotina</taxon>
        <taxon>Sordariomycetes</taxon>
        <taxon>Hypocreomycetidae</taxon>
        <taxon>Hypocreales</taxon>
        <taxon>Clavicipitaceae</taxon>
        <taxon>Moelleriella</taxon>
    </lineage>
</organism>
<keyword evidence="1" id="KW-0800">Toxin</keyword>
<feature type="region of interest" description="Disordered" evidence="5">
    <location>
        <begin position="427"/>
        <end position="450"/>
    </location>
</feature>
<sequence length="751" mass="82798">MVSPAALLWSSLLLGLVQCQEHSNVHQVFRSDTREPAVLKARGGILSPAKDLTNASLRQYTLDNPCSRGEKCIDQSYFIRTSKVPVIEEERLGPSPGFLYHIQATPNSIDLATSLGNNLNNDSLDDVVVLGDIRWDQIISWVTLPQGNDTKPEDRQHTRNTGYDSRLGIFAASTHHSQLLGASNSGSPTSPQEAVTNFVRQCASALGWRSVFEPSVKYILRSVQAASDNSIKALQEAKEYNAPSSGTTARMARNQARLAMKLTHQLAAYVHNMAYPDLTVVTSSYKLALIAKSSATRALHESELKFSEAYSEQIKRAKSYVEEGNPGAAVEVHEVAVVTDLAQAVVARAMEALWLIKEDEQEAIDSPDMIRFDANEIACAGMLQHCESARQYRLETFQADVAFMTDIVHNLEKTAAGIRQESEDVKRAASLAENDRKDREQAGAAHPMDGAAEKVRKIMAVEAVTPVLNEARGLVEVVKEIQLLSRAEQELASIVVAHLLQFGLDLLAFVPESETVASRVALWARRVYRFYSVAKKLGTAVKVGNVRGNLSHTFEKMAALRVAAADVLQRIDRPRPRTATIQANMKKNSTTTYFGVFRDLGSQLAGPNWRYELEVTSGLQVEESGKPHENMLVLSEQSGERSKAQILKQIQDMLESARREKNVERSEEAADVALQLFDTLIAGHVVREKTLLDSLDEGFRAGTVAVAMSARSESLTAEHESLQDVSAMKAEALRPIVTEEDEFHHSYVINP</sequence>
<proteinExistence type="predicted"/>
<gene>
    <name evidence="7" type="ORF">AAL_00453</name>
</gene>
<dbReference type="SUPFAM" id="SSF56399">
    <property type="entry name" value="ADP-ribosylation"/>
    <property type="match status" value="1"/>
</dbReference>
<feature type="chain" id="PRO_5007880826" evidence="6">
    <location>
        <begin position="20"/>
        <end position="751"/>
    </location>
</feature>
<dbReference type="EMBL" id="AZGY01000001">
    <property type="protein sequence ID" value="OAA32988.1"/>
    <property type="molecule type" value="Genomic_DNA"/>
</dbReference>
<dbReference type="Gene3D" id="3.90.210.10">
    <property type="entry name" value="Heat-Labile Enterotoxin, subunit A"/>
    <property type="match status" value="1"/>
</dbReference>
<name>A0A166UUP2_9HYPO</name>
<dbReference type="Proteomes" id="UP000078544">
    <property type="component" value="Unassembled WGS sequence"/>
</dbReference>
<accession>A0A166UUP2</accession>
<evidence type="ECO:0000256" key="3">
    <source>
        <dbReference type="ARBA" id="ARBA00023026"/>
    </source>
</evidence>
<evidence type="ECO:0000256" key="1">
    <source>
        <dbReference type="ARBA" id="ARBA00022656"/>
    </source>
</evidence>
<comment type="caution">
    <text evidence="7">The sequence shown here is derived from an EMBL/GenBank/DDBJ whole genome shotgun (WGS) entry which is preliminary data.</text>
</comment>
<evidence type="ECO:0000313" key="7">
    <source>
        <dbReference type="EMBL" id="OAA32988.1"/>
    </source>
</evidence>
<evidence type="ECO:0000313" key="8">
    <source>
        <dbReference type="Proteomes" id="UP000078544"/>
    </source>
</evidence>
<evidence type="ECO:0000256" key="4">
    <source>
        <dbReference type="ARBA" id="ARBA00023157"/>
    </source>
</evidence>
<evidence type="ECO:0000256" key="5">
    <source>
        <dbReference type="SAM" id="MobiDB-lite"/>
    </source>
</evidence>
<dbReference type="InterPro" id="IPR001144">
    <property type="entry name" value="Enterotoxin_A"/>
</dbReference>